<dbReference type="Pfam" id="PF23570">
    <property type="entry name" value="PHD_P300"/>
    <property type="match status" value="1"/>
</dbReference>
<dbReference type="InterPro" id="IPR001487">
    <property type="entry name" value="Bromodomain"/>
</dbReference>
<dbReference type="EMBL" id="CABIJS010000177">
    <property type="protein sequence ID" value="VUZ45559.1"/>
    <property type="molecule type" value="Genomic_DNA"/>
</dbReference>
<keyword evidence="20" id="KW-1185">Reference proteome</keyword>
<feature type="domain" description="CBP/p300-type HAT" evidence="18">
    <location>
        <begin position="442"/>
        <end position="771"/>
    </location>
</feature>
<dbReference type="GO" id="GO:0000123">
    <property type="term" value="C:histone acetyltransferase complex"/>
    <property type="evidence" value="ECO:0007669"/>
    <property type="project" value="TreeGrafter"/>
</dbReference>
<feature type="non-terminal residue" evidence="19">
    <location>
        <position position="774"/>
    </location>
</feature>
<evidence type="ECO:0000256" key="11">
    <source>
        <dbReference type="ARBA" id="ARBA00023163"/>
    </source>
</evidence>
<protein>
    <recommendedName>
        <fullName evidence="3">histone acetyltransferase</fullName>
        <ecNumber evidence="3">2.3.1.48</ecNumber>
    </recommendedName>
</protein>
<evidence type="ECO:0000313" key="19">
    <source>
        <dbReference type="EMBL" id="VUZ45559.1"/>
    </source>
</evidence>
<dbReference type="PANTHER" id="PTHR13808:SF1">
    <property type="entry name" value="HISTONE ACETYLTRANSFERASE"/>
    <property type="match status" value="1"/>
</dbReference>
<name>A0A564YF44_HYMDI</name>
<dbReference type="SUPFAM" id="SSF57933">
    <property type="entry name" value="TAZ domain"/>
    <property type="match status" value="1"/>
</dbReference>
<dbReference type="InterPro" id="IPR031162">
    <property type="entry name" value="CBP_P300_HAT"/>
</dbReference>
<dbReference type="Gene3D" id="1.20.1020.10">
    <property type="entry name" value="TAZ domain"/>
    <property type="match status" value="1"/>
</dbReference>
<dbReference type="InterPro" id="IPR038547">
    <property type="entry name" value="RING_CBP-p300_sf"/>
</dbReference>
<dbReference type="GO" id="GO:0045944">
    <property type="term" value="P:positive regulation of transcription by RNA polymerase II"/>
    <property type="evidence" value="ECO:0007669"/>
    <property type="project" value="TreeGrafter"/>
</dbReference>
<evidence type="ECO:0000256" key="10">
    <source>
        <dbReference type="ARBA" id="ARBA00023117"/>
    </source>
</evidence>
<dbReference type="InterPro" id="IPR013178">
    <property type="entry name" value="Histone_AcTrfase_Rtt109/CBP"/>
</dbReference>
<dbReference type="PROSITE" id="PS50014">
    <property type="entry name" value="BROMODOMAIN_2"/>
    <property type="match status" value="1"/>
</dbReference>
<evidence type="ECO:0000256" key="13">
    <source>
        <dbReference type="ARBA" id="ARBA00048017"/>
    </source>
</evidence>
<keyword evidence="11" id="KW-0804">Transcription</keyword>
<evidence type="ECO:0000256" key="15">
    <source>
        <dbReference type="PROSITE-ProRule" id="PRU00203"/>
    </source>
</evidence>
<dbReference type="Gene3D" id="2.10.110.40">
    <property type="match status" value="1"/>
</dbReference>
<dbReference type="EC" id="2.3.1.48" evidence="3"/>
<proteinExistence type="predicted"/>
<dbReference type="InterPro" id="IPR013083">
    <property type="entry name" value="Znf_RING/FYVE/PHD"/>
</dbReference>
<dbReference type="SUPFAM" id="SSF57903">
    <property type="entry name" value="FYVE/PHD zinc finger"/>
    <property type="match status" value="1"/>
</dbReference>
<reference evidence="19 20" key="1">
    <citation type="submission" date="2019-07" db="EMBL/GenBank/DDBJ databases">
        <authorList>
            <person name="Jastrzebski P J."/>
            <person name="Paukszto L."/>
            <person name="Jastrzebski P J."/>
        </authorList>
    </citation>
    <scope>NUCLEOTIDE SEQUENCE [LARGE SCALE GENOMIC DNA]</scope>
    <source>
        <strain evidence="19 20">WMS-il1</strain>
    </source>
</reference>
<organism evidence="19 20">
    <name type="scientific">Hymenolepis diminuta</name>
    <name type="common">Rat tapeworm</name>
    <dbReference type="NCBI Taxonomy" id="6216"/>
    <lineage>
        <taxon>Eukaryota</taxon>
        <taxon>Metazoa</taxon>
        <taxon>Spiralia</taxon>
        <taxon>Lophotrochozoa</taxon>
        <taxon>Platyhelminthes</taxon>
        <taxon>Cestoda</taxon>
        <taxon>Eucestoda</taxon>
        <taxon>Cyclophyllidea</taxon>
        <taxon>Hymenolepididae</taxon>
        <taxon>Hymenolepis</taxon>
    </lineage>
</organism>
<dbReference type="InterPro" id="IPR000197">
    <property type="entry name" value="Znf_TAZ"/>
</dbReference>
<sequence length="774" mass="91805">MSSSNIKRRKLTPQMKLRLPILHAVNCKNLGSCSIRGCEHGKRVLIHARKCRLEKDCPIPGCPIGKKYLNMACTYCKAVHLSNSNYFTLKYKLLSNSDSINAVQIVPNHCQNFVLSDITSICRASWIRKRIISLLTIQESKIFYGLRIFNLTHYFTELESTLCQKSRTHLEYYKLREVIDKLFQRKVETSDIGLYTLTWKKWTRAELLKHFLGLLEYLFNHEHAFWFRFPVDPVALNIPDYLEVVKHPMDLTTIRHKLEDKEYEDPWEVVKDFNLIFNNVRAYNPKTSSVYICGAKIFQLFEKEIDYIMQEMGFCCGRNYFFHKTLYCSSERCCPINWNDLYYLYKNEQTGFEYLKCSHCYSKIRAEIRVTDTFTNQPVTLTKCSFTKIINLNKKDEDFVQCRCCGRRFHQICALHLDEVWTDGYFCPLCLQNLGKSRELNPFTAENLPADDLSDFLERKVNDFLTAEGATEGKVIIRVVSKSCNFLFLKPLVKEYLQMKGREVDDFLYSNKGVFAFQKIHGQEVCFFGFFVQEHGIESIEQNRGTVYLAYVDSVQYFRPKRYRTSTYHIILNSYFEYVKGRGFFKAYLWVCPPLNNCNYLFYKRPEHQLIPNPRRLQNWYAIMLMKAKQEGIIEDFMDLQLEAKNRKLQYLYEIPYFDGDYWPNALETILQNEKESTEEGTNTEEAFDKEIEKELYECLHFLRRDYFTITLKSHPNFSPRVETNFITSQLMNNWSSFLTKTKEAFLEFSTLRRAKYSTMRITYELHMEYLNSH</sequence>
<dbReference type="SMART" id="SM01250">
    <property type="entry name" value="KAT11"/>
    <property type="match status" value="1"/>
</dbReference>
<evidence type="ECO:0000256" key="5">
    <source>
        <dbReference type="ARBA" id="ARBA00022723"/>
    </source>
</evidence>
<dbReference type="PROSITE" id="PS50134">
    <property type="entry name" value="ZF_TAZ"/>
    <property type="match status" value="1"/>
</dbReference>
<dbReference type="Pfam" id="PF00439">
    <property type="entry name" value="Bromodomain"/>
    <property type="match status" value="1"/>
</dbReference>
<dbReference type="Gene3D" id="1.20.920.10">
    <property type="entry name" value="Bromodomain-like"/>
    <property type="match status" value="1"/>
</dbReference>
<gene>
    <name evidence="19" type="ORF">WMSIL1_LOCUS5479</name>
</gene>
<dbReference type="InterPro" id="IPR035898">
    <property type="entry name" value="TAZ_dom_sf"/>
</dbReference>
<feature type="domain" description="TAZ-type" evidence="17">
    <location>
        <begin position="5"/>
        <end position="79"/>
    </location>
</feature>
<accession>A0A564YF44</accession>
<dbReference type="InterPro" id="IPR036427">
    <property type="entry name" value="Bromodomain-like_sf"/>
</dbReference>
<evidence type="ECO:0000256" key="7">
    <source>
        <dbReference type="ARBA" id="ARBA00022833"/>
    </source>
</evidence>
<keyword evidence="4" id="KW-0808">Transferase</keyword>
<dbReference type="Pfam" id="PF06001">
    <property type="entry name" value="RING_CBP-p300"/>
    <property type="match status" value="1"/>
</dbReference>
<evidence type="ECO:0000256" key="4">
    <source>
        <dbReference type="ARBA" id="ARBA00022679"/>
    </source>
</evidence>
<evidence type="ECO:0000256" key="9">
    <source>
        <dbReference type="ARBA" id="ARBA00023015"/>
    </source>
</evidence>
<dbReference type="SMART" id="SM00551">
    <property type="entry name" value="ZnF_TAZ"/>
    <property type="match status" value="1"/>
</dbReference>
<dbReference type="GO" id="GO:0008270">
    <property type="term" value="F:zinc ion binding"/>
    <property type="evidence" value="ECO:0007669"/>
    <property type="project" value="UniProtKB-KW"/>
</dbReference>
<comment type="subcellular location">
    <subcellularLocation>
        <location evidence="2">Nucleus</location>
    </subcellularLocation>
</comment>
<dbReference type="SUPFAM" id="SSF47370">
    <property type="entry name" value="Bromodomain"/>
    <property type="match status" value="1"/>
</dbReference>
<dbReference type="PRINTS" id="PR00503">
    <property type="entry name" value="BROMODOMAIN"/>
</dbReference>
<evidence type="ECO:0000256" key="3">
    <source>
        <dbReference type="ARBA" id="ARBA00013184"/>
    </source>
</evidence>
<keyword evidence="10 14" id="KW-0103">Bromodomain</keyword>
<keyword evidence="8" id="KW-0156">Chromatin regulator</keyword>
<keyword evidence="12" id="KW-0539">Nucleus</keyword>
<dbReference type="InterPro" id="IPR010303">
    <property type="entry name" value="RING_CBP-p300"/>
</dbReference>
<comment type="function">
    <text evidence="1">Acetyltransferase enzyme. Acetylates histones, giving a specific tag for transcriptional activation.</text>
</comment>
<dbReference type="SMART" id="SM00297">
    <property type="entry name" value="BROMO"/>
    <property type="match status" value="1"/>
</dbReference>
<dbReference type="AlphaFoldDB" id="A0A564YF44"/>
<dbReference type="CDD" id="cd15557">
    <property type="entry name" value="PHD_CBP_p300"/>
    <property type="match status" value="1"/>
</dbReference>
<dbReference type="GO" id="GO:0003713">
    <property type="term" value="F:transcription coactivator activity"/>
    <property type="evidence" value="ECO:0007669"/>
    <property type="project" value="TreeGrafter"/>
</dbReference>
<dbReference type="PROSITE" id="PS51727">
    <property type="entry name" value="CBP_P300_HAT"/>
    <property type="match status" value="1"/>
</dbReference>
<evidence type="ECO:0000313" key="20">
    <source>
        <dbReference type="Proteomes" id="UP000321570"/>
    </source>
</evidence>
<keyword evidence="6 15" id="KW-0863">Zinc-finger</keyword>
<evidence type="ECO:0000256" key="1">
    <source>
        <dbReference type="ARBA" id="ARBA00002581"/>
    </source>
</evidence>
<dbReference type="PANTHER" id="PTHR13808">
    <property type="entry name" value="CBP/P300-RELATED"/>
    <property type="match status" value="1"/>
</dbReference>
<dbReference type="InterPro" id="IPR011011">
    <property type="entry name" value="Znf_FYVE_PHD"/>
</dbReference>
<keyword evidence="5 15" id="KW-0479">Metal-binding</keyword>
<evidence type="ECO:0000256" key="8">
    <source>
        <dbReference type="ARBA" id="ARBA00022853"/>
    </source>
</evidence>
<dbReference type="Proteomes" id="UP000321570">
    <property type="component" value="Unassembled WGS sequence"/>
</dbReference>
<keyword evidence="9" id="KW-0805">Transcription regulation</keyword>
<evidence type="ECO:0000259" key="18">
    <source>
        <dbReference type="PROSITE" id="PS51727"/>
    </source>
</evidence>
<dbReference type="GO" id="GO:0005667">
    <property type="term" value="C:transcription regulator complex"/>
    <property type="evidence" value="ECO:0007669"/>
    <property type="project" value="TreeGrafter"/>
</dbReference>
<evidence type="ECO:0000259" key="16">
    <source>
        <dbReference type="PROSITE" id="PS50014"/>
    </source>
</evidence>
<evidence type="ECO:0000256" key="12">
    <source>
        <dbReference type="ARBA" id="ARBA00023242"/>
    </source>
</evidence>
<evidence type="ECO:0000256" key="14">
    <source>
        <dbReference type="PROSITE-ProRule" id="PRU00035"/>
    </source>
</evidence>
<dbReference type="InterPro" id="IPR056484">
    <property type="entry name" value="PHD_P300"/>
</dbReference>
<dbReference type="GO" id="GO:0031490">
    <property type="term" value="F:chromatin DNA binding"/>
    <property type="evidence" value="ECO:0007669"/>
    <property type="project" value="TreeGrafter"/>
</dbReference>
<keyword evidence="7 15" id="KW-0862">Zinc</keyword>
<evidence type="ECO:0000259" key="17">
    <source>
        <dbReference type="PROSITE" id="PS50134"/>
    </source>
</evidence>
<feature type="zinc finger region" description="TAZ-type" evidence="15">
    <location>
        <begin position="5"/>
        <end position="79"/>
    </location>
</feature>
<evidence type="ECO:0000256" key="2">
    <source>
        <dbReference type="ARBA" id="ARBA00004123"/>
    </source>
</evidence>
<feature type="domain" description="Bromo" evidence="16">
    <location>
        <begin position="219"/>
        <end position="291"/>
    </location>
</feature>
<dbReference type="Pfam" id="PF08214">
    <property type="entry name" value="HAT_KAT11"/>
    <property type="match status" value="1"/>
</dbReference>
<dbReference type="Gene3D" id="3.30.40.10">
    <property type="entry name" value="Zinc/RING finger domain, C3HC4 (zinc finger)"/>
    <property type="match status" value="1"/>
</dbReference>
<evidence type="ECO:0000256" key="6">
    <source>
        <dbReference type="ARBA" id="ARBA00022771"/>
    </source>
</evidence>
<dbReference type="GO" id="GO:0004402">
    <property type="term" value="F:histone acetyltransferase activity"/>
    <property type="evidence" value="ECO:0007669"/>
    <property type="project" value="InterPro"/>
</dbReference>
<dbReference type="GO" id="GO:0005634">
    <property type="term" value="C:nucleus"/>
    <property type="evidence" value="ECO:0007669"/>
    <property type="project" value="UniProtKB-SubCell"/>
</dbReference>
<comment type="catalytic activity">
    <reaction evidence="13">
        <text>L-lysyl-[protein] + acetyl-CoA = N(6)-acetyl-L-lysyl-[protein] + CoA + H(+)</text>
        <dbReference type="Rhea" id="RHEA:45948"/>
        <dbReference type="Rhea" id="RHEA-COMP:9752"/>
        <dbReference type="Rhea" id="RHEA-COMP:10731"/>
        <dbReference type="ChEBI" id="CHEBI:15378"/>
        <dbReference type="ChEBI" id="CHEBI:29969"/>
        <dbReference type="ChEBI" id="CHEBI:57287"/>
        <dbReference type="ChEBI" id="CHEBI:57288"/>
        <dbReference type="ChEBI" id="CHEBI:61930"/>
        <dbReference type="EC" id="2.3.1.48"/>
    </reaction>
</comment>